<dbReference type="InterPro" id="IPR045865">
    <property type="entry name" value="ACT-like_dom_sf"/>
</dbReference>
<dbReference type="Proteomes" id="UP000051442">
    <property type="component" value="Unassembled WGS sequence"/>
</dbReference>
<evidence type="ECO:0000313" key="4">
    <source>
        <dbReference type="Proteomes" id="UP000051442"/>
    </source>
</evidence>
<dbReference type="PANTHER" id="PTHR34875">
    <property type="entry name" value="UPF0237 PROTEIN MJ1558"/>
    <property type="match status" value="1"/>
</dbReference>
<dbReference type="Gene3D" id="3.30.70.260">
    <property type="match status" value="1"/>
</dbReference>
<dbReference type="InterPro" id="IPR002912">
    <property type="entry name" value="ACT_dom"/>
</dbReference>
<reference evidence="3 4" key="1">
    <citation type="journal article" date="2015" name="Genome Announc.">
        <title>Expanding the biotechnology potential of lactobacilli through comparative genomics of 213 strains and associated genera.</title>
        <authorList>
            <person name="Sun Z."/>
            <person name="Harris H.M."/>
            <person name="McCann A."/>
            <person name="Guo C."/>
            <person name="Argimon S."/>
            <person name="Zhang W."/>
            <person name="Yang X."/>
            <person name="Jeffery I.B."/>
            <person name="Cooney J.C."/>
            <person name="Kagawa T.F."/>
            <person name="Liu W."/>
            <person name="Song Y."/>
            <person name="Salvetti E."/>
            <person name="Wrobel A."/>
            <person name="Rasinkangas P."/>
            <person name="Parkhill J."/>
            <person name="Rea M.C."/>
            <person name="O'Sullivan O."/>
            <person name="Ritari J."/>
            <person name="Douillard F.P."/>
            <person name="Paul Ross R."/>
            <person name="Yang R."/>
            <person name="Briner A.E."/>
            <person name="Felis G.E."/>
            <person name="de Vos W.M."/>
            <person name="Barrangou R."/>
            <person name="Klaenhammer T.R."/>
            <person name="Caufield P.W."/>
            <person name="Cui Y."/>
            <person name="Zhang H."/>
            <person name="O'Toole P.W."/>
        </authorList>
    </citation>
    <scope>NUCLEOTIDE SEQUENCE [LARGE SCALE GENOMIC DNA]</scope>
    <source>
        <strain evidence="3 4">DSM 23365</strain>
    </source>
</reference>
<dbReference type="OrthoDB" id="9803078at2"/>
<dbReference type="PROSITE" id="PS51671">
    <property type="entry name" value="ACT"/>
    <property type="match status" value="1"/>
</dbReference>
<proteinExistence type="inferred from homology"/>
<dbReference type="CDD" id="cd04872">
    <property type="entry name" value="ACT_1ZPV"/>
    <property type="match status" value="1"/>
</dbReference>
<dbReference type="STRING" id="1423804.FD14_GL000806"/>
<dbReference type="AlphaFoldDB" id="A0A0R2F3Q7"/>
<dbReference type="RefSeq" id="WP_054737281.1">
    <property type="nucleotide sequence ID" value="NZ_AYZM01000096.1"/>
</dbReference>
<evidence type="ECO:0000313" key="3">
    <source>
        <dbReference type="EMBL" id="KRN22390.1"/>
    </source>
</evidence>
<dbReference type="EMBL" id="AYZM01000096">
    <property type="protein sequence ID" value="KRN22390.1"/>
    <property type="molecule type" value="Genomic_DNA"/>
</dbReference>
<organism evidence="3 4">
    <name type="scientific">Secundilactobacillus similis DSM 23365 = JCM 2765</name>
    <dbReference type="NCBI Taxonomy" id="1423804"/>
    <lineage>
        <taxon>Bacteria</taxon>
        <taxon>Bacillati</taxon>
        <taxon>Bacillota</taxon>
        <taxon>Bacilli</taxon>
        <taxon>Lactobacillales</taxon>
        <taxon>Lactobacillaceae</taxon>
        <taxon>Secundilactobacillus</taxon>
    </lineage>
</organism>
<dbReference type="SUPFAM" id="SSF55021">
    <property type="entry name" value="ACT-like"/>
    <property type="match status" value="1"/>
</dbReference>
<protein>
    <recommendedName>
        <fullName evidence="1">UPF0237 protein FD14_GL000806</fullName>
    </recommendedName>
</protein>
<gene>
    <name evidence="3" type="ORF">FD14_GL000806</name>
</gene>
<dbReference type="PATRIC" id="fig|1423804.4.peg.865"/>
<accession>A0A0R2F3Q7</accession>
<feature type="domain" description="ACT" evidence="2">
    <location>
        <begin position="4"/>
        <end position="78"/>
    </location>
</feature>
<dbReference type="Pfam" id="PF13740">
    <property type="entry name" value="ACT_6"/>
    <property type="match status" value="1"/>
</dbReference>
<dbReference type="InterPro" id="IPR022986">
    <property type="entry name" value="UPF0237_ACT"/>
</dbReference>
<dbReference type="NCBIfam" id="NF001220">
    <property type="entry name" value="PRK00194.1"/>
    <property type="match status" value="1"/>
</dbReference>
<dbReference type="InterPro" id="IPR050990">
    <property type="entry name" value="UPF0237/GcvR_regulator"/>
</dbReference>
<name>A0A0R2F3Q7_9LACO</name>
<sequence length="89" mass="9887">MKAIITVIGQDKVGIVAAVSNQLAKLNVNIIDISQTLMHGSFTMILMGEWDEQATNFETVKQALTEQGETLGLDIRIQRQELFDAIQKL</sequence>
<comment type="similarity">
    <text evidence="1">Belongs to the UPF0237 family.</text>
</comment>
<comment type="caution">
    <text evidence="3">The sequence shown here is derived from an EMBL/GenBank/DDBJ whole genome shotgun (WGS) entry which is preliminary data.</text>
</comment>
<evidence type="ECO:0000259" key="2">
    <source>
        <dbReference type="PROSITE" id="PS51671"/>
    </source>
</evidence>
<dbReference type="PANTHER" id="PTHR34875:SF6">
    <property type="entry name" value="UPF0237 PROTEIN MJ1558"/>
    <property type="match status" value="1"/>
</dbReference>
<evidence type="ECO:0000256" key="1">
    <source>
        <dbReference type="HAMAP-Rule" id="MF_01054"/>
    </source>
</evidence>
<dbReference type="HAMAP" id="MF_01054">
    <property type="entry name" value="UPF0237"/>
    <property type="match status" value="1"/>
</dbReference>
<keyword evidence="4" id="KW-1185">Reference proteome</keyword>